<keyword evidence="1" id="KW-0812">Transmembrane</keyword>
<dbReference type="Proteomes" id="UP001202887">
    <property type="component" value="Unassembled WGS sequence"/>
</dbReference>
<organism evidence="2 3">
    <name type="scientific">Novacetimonas hansenii</name>
    <name type="common">Komagataeibacter hansenii</name>
    <dbReference type="NCBI Taxonomy" id="436"/>
    <lineage>
        <taxon>Bacteria</taxon>
        <taxon>Pseudomonadati</taxon>
        <taxon>Pseudomonadota</taxon>
        <taxon>Alphaproteobacteria</taxon>
        <taxon>Acetobacterales</taxon>
        <taxon>Acetobacteraceae</taxon>
        <taxon>Novacetimonas</taxon>
    </lineage>
</organism>
<protein>
    <submittedName>
        <fullName evidence="2">Uncharacterized protein</fullName>
    </submittedName>
</protein>
<name>A0AAW5ES29_NOVHA</name>
<evidence type="ECO:0000313" key="3">
    <source>
        <dbReference type="Proteomes" id="UP001202887"/>
    </source>
</evidence>
<dbReference type="RefSeq" id="WP_247066725.1">
    <property type="nucleotide sequence ID" value="NZ_CP094848.1"/>
</dbReference>
<reference evidence="2" key="2">
    <citation type="submission" date="2022-03" db="EMBL/GenBank/DDBJ databases">
        <authorList>
            <person name="Ryngajllo M."/>
            <person name="Jacek P."/>
            <person name="Kubiak K."/>
        </authorList>
    </citation>
    <scope>NUCLEOTIDE SEQUENCE</scope>
    <source>
        <strain evidence="2">SI1</strain>
    </source>
</reference>
<dbReference type="AlphaFoldDB" id="A0AAW5ES29"/>
<evidence type="ECO:0000313" key="2">
    <source>
        <dbReference type="EMBL" id="MCJ8353668.1"/>
    </source>
</evidence>
<gene>
    <name evidence="2" type="ORF">K1W68_06665</name>
</gene>
<proteinExistence type="predicted"/>
<sequence length="47" mass="5111">MTGLSHTAAPPAQVHLGARHTAPDYYLGRLVIIVMAIACMTLFFILQ</sequence>
<reference evidence="2" key="1">
    <citation type="journal article" date="2021" name="Polymers (Basel)">
        <title>Highly Stretchable Bacterial Cellulose Produced by Komagataeibacter hansenii SI1.</title>
        <authorList>
            <person name="Cielecka I."/>
            <person name="Ryngajllo M."/>
            <person name="Maniukiewicz W."/>
            <person name="Bielecki S."/>
        </authorList>
    </citation>
    <scope>NUCLEOTIDE SEQUENCE</scope>
    <source>
        <strain evidence="2">SI1</strain>
    </source>
</reference>
<accession>A0AAW5ES29</accession>
<keyword evidence="1" id="KW-0472">Membrane</keyword>
<comment type="caution">
    <text evidence="2">The sequence shown here is derived from an EMBL/GenBank/DDBJ whole genome shotgun (WGS) entry which is preliminary data.</text>
</comment>
<keyword evidence="1" id="KW-1133">Transmembrane helix</keyword>
<evidence type="ECO:0000256" key="1">
    <source>
        <dbReference type="SAM" id="Phobius"/>
    </source>
</evidence>
<dbReference type="EMBL" id="JAIBCX010000012">
    <property type="protein sequence ID" value="MCJ8353668.1"/>
    <property type="molecule type" value="Genomic_DNA"/>
</dbReference>
<feature type="transmembrane region" description="Helical" evidence="1">
    <location>
        <begin position="26"/>
        <end position="46"/>
    </location>
</feature>